<protein>
    <submittedName>
        <fullName evidence="1">Uncharacterized protein</fullName>
    </submittedName>
</protein>
<dbReference type="InterPro" id="IPR053178">
    <property type="entry name" value="Osmoadaptation_assoc"/>
</dbReference>
<evidence type="ECO:0000313" key="2">
    <source>
        <dbReference type="Proteomes" id="UP001140560"/>
    </source>
</evidence>
<organism evidence="1 2">
    <name type="scientific">Neocucurbitaria cava</name>
    <dbReference type="NCBI Taxonomy" id="798079"/>
    <lineage>
        <taxon>Eukaryota</taxon>
        <taxon>Fungi</taxon>
        <taxon>Dikarya</taxon>
        <taxon>Ascomycota</taxon>
        <taxon>Pezizomycotina</taxon>
        <taxon>Dothideomycetes</taxon>
        <taxon>Pleosporomycetidae</taxon>
        <taxon>Pleosporales</taxon>
        <taxon>Pleosporineae</taxon>
        <taxon>Cucurbitariaceae</taxon>
        <taxon>Neocucurbitaria</taxon>
    </lineage>
</organism>
<dbReference type="PANTHER" id="PTHR38111">
    <property type="entry name" value="ZN(2)-C6 FUNGAL-TYPE DOMAIN-CONTAINING PROTEIN-RELATED"/>
    <property type="match status" value="1"/>
</dbReference>
<comment type="caution">
    <text evidence="1">The sequence shown here is derived from an EMBL/GenBank/DDBJ whole genome shotgun (WGS) entry which is preliminary data.</text>
</comment>
<dbReference type="Pfam" id="PF11951">
    <property type="entry name" value="Fungal_trans_2"/>
    <property type="match status" value="1"/>
</dbReference>
<accession>A0A9W8YGC3</accession>
<reference evidence="1" key="1">
    <citation type="submission" date="2022-10" db="EMBL/GenBank/DDBJ databases">
        <title>Tapping the CABI collections for fungal endophytes: first genome assemblies for Collariella, Neodidymelliopsis, Ascochyta clinopodiicola, Didymella pomorum, Didymosphaeria variabile, Neocosmospora piperis and Neocucurbitaria cava.</title>
        <authorList>
            <person name="Hill R."/>
        </authorList>
    </citation>
    <scope>NUCLEOTIDE SEQUENCE</scope>
    <source>
        <strain evidence="1">IMI 356814</strain>
    </source>
</reference>
<keyword evidence="2" id="KW-1185">Reference proteome</keyword>
<dbReference type="Proteomes" id="UP001140560">
    <property type="component" value="Unassembled WGS sequence"/>
</dbReference>
<dbReference type="EMBL" id="JAPEUY010000002">
    <property type="protein sequence ID" value="KAJ4376475.1"/>
    <property type="molecule type" value="Genomic_DNA"/>
</dbReference>
<name>A0A9W8YGC3_9PLEO</name>
<dbReference type="InterPro" id="IPR021858">
    <property type="entry name" value="Fun_TF"/>
</dbReference>
<gene>
    <name evidence="1" type="ORF">N0V83_001759</name>
</gene>
<dbReference type="OrthoDB" id="5126878at2759"/>
<dbReference type="AlphaFoldDB" id="A0A9W8YGC3"/>
<dbReference type="PANTHER" id="PTHR38111:SF2">
    <property type="entry name" value="FINGER DOMAIN PROTEIN, PUTATIVE (AFU_ORTHOLOGUE AFUA_1G01560)-RELATED"/>
    <property type="match status" value="1"/>
</dbReference>
<proteinExistence type="predicted"/>
<evidence type="ECO:0000313" key="1">
    <source>
        <dbReference type="EMBL" id="KAJ4376475.1"/>
    </source>
</evidence>
<sequence>MRRCQKSGLECDGPKGTAFIEGTIVKSRRSLKSASPGTKHDIREQDTALQSISQSAISLRYNQNEVYICYARKHLLPNGPIDLGLQDLRLADITPTSGRSTAKGPVFNHAVLSFATVFFGAEHRQASILTEGYGMHGAALKQLNSALSDSRCYVRDEVILSVITLAMLECLVPTGPQNYMKHMLGLEKLLALRELDAIAHCSTKTSDLYKGTKYMILFASVRARTPSILARPEWKAAMRVNCSSEGLQEQDLCDVLADCTVLLAERDKLAPRWNQHVRQQVRLISNAMSSLAYLHGWKERWDADYDEKSAFEESPRPGDRNWQLSPASSVDNESHCLPTALRLESDAVARMLMLYNTTLIYVLQLLASLPYESPESLLDDYNNNPNTNRHYETPSLRPWQCLPHQDDDIWQCIANGEWTAAERLAALQIGRCIPSYLDHKRARSDPQFSSPVVQWAVTTAWTTLGGDDTAEGRWIRASRRDPSILETF</sequence>